<dbReference type="AlphaFoldDB" id="F0X0G1"/>
<evidence type="ECO:0000313" key="1">
    <source>
        <dbReference type="EMBL" id="CCA27250.1"/>
    </source>
</evidence>
<organism evidence="1">
    <name type="scientific">Albugo laibachii Nc14</name>
    <dbReference type="NCBI Taxonomy" id="890382"/>
    <lineage>
        <taxon>Eukaryota</taxon>
        <taxon>Sar</taxon>
        <taxon>Stramenopiles</taxon>
        <taxon>Oomycota</taxon>
        <taxon>Peronosporomycetes</taxon>
        <taxon>Albuginales</taxon>
        <taxon>Albuginaceae</taxon>
        <taxon>Albugo</taxon>
    </lineage>
</organism>
<gene>
    <name evidence="1" type="primary">AlNc14C486G11904</name>
    <name evidence="1" type="ORF">ALNC14_133940</name>
</gene>
<accession>F0X0G1</accession>
<dbReference type="EMBL" id="FR824525">
    <property type="protein sequence ID" value="CCA27250.1"/>
    <property type="molecule type" value="Genomic_DNA"/>
</dbReference>
<reference evidence="1" key="2">
    <citation type="submission" date="2011-02" db="EMBL/GenBank/DDBJ databases">
        <authorList>
            <person name="MacLean D."/>
        </authorList>
    </citation>
    <scope>NUCLEOTIDE SEQUENCE</scope>
</reference>
<name>F0X0G1_9STRA</name>
<protein>
    <submittedName>
        <fullName evidence="1">AlNc14C486G11904 protein</fullName>
    </submittedName>
</protein>
<proteinExistence type="predicted"/>
<dbReference type="HOGENOM" id="CLU_2763154_0_0_1"/>
<sequence>MQCHRLNSMNKDTKLSEIFCISGLPEAASTLITCAESKEAESFGFGWFMGTLAKEFEKKVLDTIRLDHFA</sequence>
<reference evidence="1" key="1">
    <citation type="journal article" date="2011" name="PLoS Biol.">
        <title>Gene gain and loss during evolution of obligate parasitism in the white rust pathogen of Arabidopsis thaliana.</title>
        <authorList>
            <person name="Kemen E."/>
            <person name="Gardiner A."/>
            <person name="Schultz-Larsen T."/>
            <person name="Kemen A.C."/>
            <person name="Balmuth A.L."/>
            <person name="Robert-Seilaniantz A."/>
            <person name="Bailey K."/>
            <person name="Holub E."/>
            <person name="Studholme D.J."/>
            <person name="Maclean D."/>
            <person name="Jones J.D."/>
        </authorList>
    </citation>
    <scope>NUCLEOTIDE SEQUENCE</scope>
</reference>